<gene>
    <name evidence="3" type="ORF">DC487_13505</name>
</gene>
<organism evidence="3 4">
    <name type="scientific">Sphingobacterium corticibacter</name>
    <dbReference type="NCBI Taxonomy" id="2171749"/>
    <lineage>
        <taxon>Bacteria</taxon>
        <taxon>Pseudomonadati</taxon>
        <taxon>Bacteroidota</taxon>
        <taxon>Sphingobacteriia</taxon>
        <taxon>Sphingobacteriales</taxon>
        <taxon>Sphingobacteriaceae</taxon>
        <taxon>Sphingobacterium</taxon>
    </lineage>
</organism>
<keyword evidence="3" id="KW-0418">Kinase</keyword>
<dbReference type="OrthoDB" id="9809670at2"/>
<dbReference type="PANTHER" id="PTHR34220:SF7">
    <property type="entry name" value="SENSOR HISTIDINE KINASE YPDA"/>
    <property type="match status" value="1"/>
</dbReference>
<dbReference type="GO" id="GO:0016020">
    <property type="term" value="C:membrane"/>
    <property type="evidence" value="ECO:0007669"/>
    <property type="project" value="InterPro"/>
</dbReference>
<dbReference type="PANTHER" id="PTHR34220">
    <property type="entry name" value="SENSOR HISTIDINE KINASE YPDA"/>
    <property type="match status" value="1"/>
</dbReference>
<feature type="domain" description="Histidine kinase/HSP90-like ATPase" evidence="2">
    <location>
        <begin position="442"/>
        <end position="545"/>
    </location>
</feature>
<dbReference type="RefSeq" id="WP_116776494.1">
    <property type="nucleotide sequence ID" value="NZ_QDKG01000005.1"/>
</dbReference>
<feature type="transmembrane region" description="Helical" evidence="1">
    <location>
        <begin position="311"/>
        <end position="333"/>
    </location>
</feature>
<protein>
    <submittedName>
        <fullName evidence="3">Sensor histidine kinase</fullName>
    </submittedName>
</protein>
<keyword evidence="1" id="KW-0812">Transmembrane</keyword>
<comment type="caution">
    <text evidence="3">The sequence shown here is derived from an EMBL/GenBank/DDBJ whole genome shotgun (WGS) entry which is preliminary data.</text>
</comment>
<dbReference type="InterPro" id="IPR003594">
    <property type="entry name" value="HATPase_dom"/>
</dbReference>
<dbReference type="InterPro" id="IPR050640">
    <property type="entry name" value="Bact_2-comp_sensor_kinase"/>
</dbReference>
<sequence>MIKLICTILSFTVAVSTVYAQKGINFNHFYLAGGRLNMNIDSAAKNVYYATVFPNQPNTSFNFLPEVENVAVQNYFRKQDRVENYRYTILVDNKPIVVNQSIKQEQLKDVIRKDNDFKDELLTSANLGTFKIKDKSITIIHYDIERPLAAQKAVFYGRPIPKAKIKALAKRFKTDLGVDYDHIFDPKDRTDLTFREKDDELTIKKDWSEIDYVYSISIRDKQQDKIIFESTAWEYGGTIDVIDGYEVFLPYVRIDKSIFKKSGDYEIIIQPSIDWKNCLDCNMTPTEIERYTTRHTLAITLDQEIYSQKELLTYTFLVILIFGIIFLLVLTIIKRRNRKVLEEKEQQKNTVKLQLSSIRSQLNPHFLFNALAGIQNLMNKNEIDHANQYLAKFARLTRNVLNDRERITLAQEKALLDDYLQMEQLRFGFQYDIKLGDDVDLANIEIPSMLLQPFVENAVKHGMAQKGAEGMITIEFVRRANDLLFTVTDNGHGFDTQQKSDGLGLLLSQRRVALLNSIYKENQVILDIRSTTSGTVVSMTLTDWL</sequence>
<dbReference type="SMART" id="SM00387">
    <property type="entry name" value="HATPase_c"/>
    <property type="match status" value="1"/>
</dbReference>
<keyword evidence="3" id="KW-0808">Transferase</keyword>
<dbReference type="AlphaFoldDB" id="A0A2T8HGI3"/>
<proteinExistence type="predicted"/>
<evidence type="ECO:0000259" key="2">
    <source>
        <dbReference type="SMART" id="SM00387"/>
    </source>
</evidence>
<evidence type="ECO:0000313" key="4">
    <source>
        <dbReference type="Proteomes" id="UP000245627"/>
    </source>
</evidence>
<dbReference type="GO" id="GO:0000155">
    <property type="term" value="F:phosphorelay sensor kinase activity"/>
    <property type="evidence" value="ECO:0007669"/>
    <property type="project" value="InterPro"/>
</dbReference>
<keyword evidence="1" id="KW-1133">Transmembrane helix</keyword>
<dbReference type="EMBL" id="QDKG01000005">
    <property type="protein sequence ID" value="PVH24546.1"/>
    <property type="molecule type" value="Genomic_DNA"/>
</dbReference>
<dbReference type="SUPFAM" id="SSF55874">
    <property type="entry name" value="ATPase domain of HSP90 chaperone/DNA topoisomerase II/histidine kinase"/>
    <property type="match status" value="1"/>
</dbReference>
<name>A0A2T8HGI3_9SPHI</name>
<dbReference type="Gene3D" id="3.30.565.10">
    <property type="entry name" value="Histidine kinase-like ATPase, C-terminal domain"/>
    <property type="match status" value="1"/>
</dbReference>
<dbReference type="InterPro" id="IPR010559">
    <property type="entry name" value="Sig_transdc_His_kin_internal"/>
</dbReference>
<dbReference type="Pfam" id="PF02518">
    <property type="entry name" value="HATPase_c"/>
    <property type="match status" value="1"/>
</dbReference>
<keyword evidence="1" id="KW-0472">Membrane</keyword>
<dbReference type="Pfam" id="PF06580">
    <property type="entry name" value="His_kinase"/>
    <property type="match status" value="1"/>
</dbReference>
<evidence type="ECO:0000256" key="1">
    <source>
        <dbReference type="SAM" id="Phobius"/>
    </source>
</evidence>
<dbReference type="InterPro" id="IPR036890">
    <property type="entry name" value="HATPase_C_sf"/>
</dbReference>
<dbReference type="Proteomes" id="UP000245627">
    <property type="component" value="Unassembled WGS sequence"/>
</dbReference>
<keyword evidence="4" id="KW-1185">Reference proteome</keyword>
<evidence type="ECO:0000313" key="3">
    <source>
        <dbReference type="EMBL" id="PVH24546.1"/>
    </source>
</evidence>
<accession>A0A2T8HGI3</accession>
<reference evidence="3 4" key="1">
    <citation type="submission" date="2018-04" db="EMBL/GenBank/DDBJ databases">
        <title>Sphingobacterium cortibacter sp. nov.</title>
        <authorList>
            <person name="Li Y."/>
        </authorList>
    </citation>
    <scope>NUCLEOTIDE SEQUENCE [LARGE SCALE GENOMIC DNA]</scope>
    <source>
        <strain evidence="3 4">2c-3</strain>
    </source>
</reference>